<comment type="subcellular location">
    <subcellularLocation>
        <location evidence="1">Cell inner membrane</location>
    </subcellularLocation>
</comment>
<feature type="transmembrane region" description="Helical" evidence="7">
    <location>
        <begin position="133"/>
        <end position="155"/>
    </location>
</feature>
<organism evidence="8 9">
    <name type="scientific">Balneatrix alpica</name>
    <dbReference type="NCBI Taxonomy" id="75684"/>
    <lineage>
        <taxon>Bacteria</taxon>
        <taxon>Pseudomonadati</taxon>
        <taxon>Pseudomonadota</taxon>
        <taxon>Gammaproteobacteria</taxon>
        <taxon>Oceanospirillales</taxon>
        <taxon>Balneatrichaceae</taxon>
        <taxon>Balneatrix</taxon>
    </lineage>
</organism>
<evidence type="ECO:0000256" key="4">
    <source>
        <dbReference type="ARBA" id="ARBA00022692"/>
    </source>
</evidence>
<evidence type="ECO:0000256" key="2">
    <source>
        <dbReference type="ARBA" id="ARBA00022475"/>
    </source>
</evidence>
<keyword evidence="4 7" id="KW-0812">Transmembrane</keyword>
<feature type="transmembrane region" description="Helical" evidence="7">
    <location>
        <begin position="161"/>
        <end position="184"/>
    </location>
</feature>
<keyword evidence="2" id="KW-1003">Cell membrane</keyword>
<evidence type="ECO:0000313" key="9">
    <source>
        <dbReference type="Proteomes" id="UP001589628"/>
    </source>
</evidence>
<dbReference type="PANTHER" id="PTHR30462">
    <property type="entry name" value="INTERMEMBRANE TRANSPORT PROTEIN PQIB-RELATED"/>
    <property type="match status" value="1"/>
</dbReference>
<sequence>MHEALLCHECDALVDLPELQPGQDAFCPHCGAHLASARPDTLRQTLALALAGLLLYVPANLLPLLSMDVMGQHRQVTLWEAVLALYQNGAWVAAGLVLLCSMLVPLLELWILFQVSLLLLLKQRWGVRTLFAAWYWLRDWGMLEVYMISILVSMVKLLDMAQIHIGLGLYTFAAMLLVALLIGLTCDPHEIWQRLEALDD</sequence>
<reference evidence="8 9" key="1">
    <citation type="submission" date="2024-09" db="EMBL/GenBank/DDBJ databases">
        <authorList>
            <person name="Sun Q."/>
            <person name="Mori K."/>
        </authorList>
    </citation>
    <scope>NUCLEOTIDE SEQUENCE [LARGE SCALE GENOMIC DNA]</scope>
    <source>
        <strain evidence="8 9">ATCC 51285</strain>
    </source>
</reference>
<feature type="transmembrane region" description="Helical" evidence="7">
    <location>
        <begin position="90"/>
        <end position="121"/>
    </location>
</feature>
<dbReference type="EMBL" id="JBHLZN010000001">
    <property type="protein sequence ID" value="MFB9885457.1"/>
    <property type="molecule type" value="Genomic_DNA"/>
</dbReference>
<keyword evidence="6 7" id="KW-0472">Membrane</keyword>
<feature type="transmembrane region" description="Helical" evidence="7">
    <location>
        <begin position="46"/>
        <end position="70"/>
    </location>
</feature>
<evidence type="ECO:0000256" key="6">
    <source>
        <dbReference type="ARBA" id="ARBA00023136"/>
    </source>
</evidence>
<dbReference type="InterPro" id="IPR051800">
    <property type="entry name" value="PqiA-PqiB_transport"/>
</dbReference>
<name>A0ABV5Z851_9GAMM</name>
<dbReference type="Pfam" id="PF04403">
    <property type="entry name" value="PqiA"/>
    <property type="match status" value="1"/>
</dbReference>
<evidence type="ECO:0000256" key="1">
    <source>
        <dbReference type="ARBA" id="ARBA00004533"/>
    </source>
</evidence>
<protein>
    <submittedName>
        <fullName evidence="8">Paraquat-inducible protein A</fullName>
    </submittedName>
</protein>
<gene>
    <name evidence="8" type="ORF">ACFFLH_03420</name>
</gene>
<proteinExistence type="predicted"/>
<dbReference type="PANTHER" id="PTHR30462:SF3">
    <property type="entry name" value="INTERMEMBRANE TRANSPORT PROTEIN PQIA"/>
    <property type="match status" value="1"/>
</dbReference>
<keyword evidence="3" id="KW-0997">Cell inner membrane</keyword>
<comment type="caution">
    <text evidence="8">The sequence shown here is derived from an EMBL/GenBank/DDBJ whole genome shotgun (WGS) entry which is preliminary data.</text>
</comment>
<keyword evidence="9" id="KW-1185">Reference proteome</keyword>
<dbReference type="InterPro" id="IPR007498">
    <property type="entry name" value="PqiA-like"/>
</dbReference>
<accession>A0ABV5Z851</accession>
<evidence type="ECO:0000256" key="3">
    <source>
        <dbReference type="ARBA" id="ARBA00022519"/>
    </source>
</evidence>
<keyword evidence="5 7" id="KW-1133">Transmembrane helix</keyword>
<evidence type="ECO:0000256" key="5">
    <source>
        <dbReference type="ARBA" id="ARBA00022989"/>
    </source>
</evidence>
<evidence type="ECO:0000313" key="8">
    <source>
        <dbReference type="EMBL" id="MFB9885457.1"/>
    </source>
</evidence>
<dbReference type="Proteomes" id="UP001589628">
    <property type="component" value="Unassembled WGS sequence"/>
</dbReference>
<evidence type="ECO:0000256" key="7">
    <source>
        <dbReference type="SAM" id="Phobius"/>
    </source>
</evidence>